<sequence length="572" mass="65350">MPTQHNAFTHFASPIDASSVPDKFTFPFYYQAHPLCEQAARQLQHHLETQTQWQHHFGHPSISAHQFDDTEKATGKMFGVLVVKNTQGEIGFLSAFSGKIADQNILSGFVPPVFDMLKEDGFFRDDTDQITAINLQVTQHRNNPLFDELSTQLQQLQNHANYEIEAQRQSMILSRAARKATRVEAEKSLSAQTICSEQFDDLKSRLGKQSVAEKNQQKILKRTWQEKLDSVQSQLSQLTQELDNLKEQRAILSLALQHRLFSQYHFLNRLGEQKSLIDIFEPTKNPTPPAGAGECAAPKLLHYAYKNELEPICMAEFWWGSSPKSEVRLHKKYYPSCQSKCEPILGHMLKGMKVDDNPLLKNPAEGKELDILYQDEAIVVVNKPAEFLSVPGRTIKDSAYYRLQQQFTDVEGPFVIHRLDMSTSGILVFALTKRANKSLQKQFITRHVEKRYVALVDGIVEQDVGKIELPLRGDLDDRPRQMVCEEHGKAAETTWQVIERADGKTKLYLHPKTGRTHQLRVHCAHYLGLNMPIIGDDLYGMKANRLHLHAESLSFDHPYTKQPMHFQVDAQF</sequence>
<dbReference type="InterPro" id="IPR006145">
    <property type="entry name" value="PsdUridine_synth_RsuA/RluA"/>
</dbReference>
<dbReference type="PANTHER" id="PTHR21600">
    <property type="entry name" value="MITOCHONDRIAL RNA PSEUDOURIDINE SYNTHASE"/>
    <property type="match status" value="1"/>
</dbReference>
<dbReference type="EC" id="5.4.99.-" evidence="3"/>
<dbReference type="AlphaFoldDB" id="A0A2N8ZME4"/>
<dbReference type="GO" id="GO:0000455">
    <property type="term" value="P:enzyme-directed rRNA pseudouridine synthesis"/>
    <property type="evidence" value="ECO:0007669"/>
    <property type="project" value="TreeGrafter"/>
</dbReference>
<dbReference type="InterPro" id="IPR020103">
    <property type="entry name" value="PsdUridine_synth_cat_dom_sf"/>
</dbReference>
<dbReference type="PROSITE" id="PS01129">
    <property type="entry name" value="PSI_RLU"/>
    <property type="match status" value="1"/>
</dbReference>
<evidence type="ECO:0000313" key="3">
    <source>
        <dbReference type="EMBL" id="SON53101.1"/>
    </source>
</evidence>
<proteinExistence type="predicted"/>
<dbReference type="Pfam" id="PF00849">
    <property type="entry name" value="PseudoU_synth_2"/>
    <property type="match status" value="1"/>
</dbReference>
<dbReference type="Proteomes" id="UP000235828">
    <property type="component" value="Chromosome B"/>
</dbReference>
<dbReference type="GO" id="GO:0140098">
    <property type="term" value="F:catalytic activity, acting on RNA"/>
    <property type="evidence" value="ECO:0007669"/>
    <property type="project" value="UniProtKB-ARBA"/>
</dbReference>
<organism evidence="3 4">
    <name type="scientific">Vibrio tapetis subsp. tapetis</name>
    <dbReference type="NCBI Taxonomy" id="1671868"/>
    <lineage>
        <taxon>Bacteria</taxon>
        <taxon>Pseudomonadati</taxon>
        <taxon>Pseudomonadota</taxon>
        <taxon>Gammaproteobacteria</taxon>
        <taxon>Vibrionales</taxon>
        <taxon>Vibrionaceae</taxon>
        <taxon>Vibrio</taxon>
    </lineage>
</organism>
<dbReference type="SUPFAM" id="SSF55120">
    <property type="entry name" value="Pseudouridine synthase"/>
    <property type="match status" value="1"/>
</dbReference>
<keyword evidence="4" id="KW-1185">Reference proteome</keyword>
<evidence type="ECO:0000313" key="4">
    <source>
        <dbReference type="Proteomes" id="UP000235828"/>
    </source>
</evidence>
<dbReference type="CDD" id="cd02869">
    <property type="entry name" value="PseudoU_synth_RluA_like"/>
    <property type="match status" value="1"/>
</dbReference>
<keyword evidence="3" id="KW-0413">Isomerase</keyword>
<dbReference type="EMBL" id="LT960612">
    <property type="protein sequence ID" value="SON53101.1"/>
    <property type="molecule type" value="Genomic_DNA"/>
</dbReference>
<dbReference type="PANTHER" id="PTHR21600:SF89">
    <property type="entry name" value="RIBOSOMAL LARGE SUBUNIT PSEUDOURIDINE SYNTHASE A"/>
    <property type="match status" value="1"/>
</dbReference>
<dbReference type="OrthoDB" id="9785808at2"/>
<feature type="coiled-coil region" evidence="1">
    <location>
        <begin position="221"/>
        <end position="255"/>
    </location>
</feature>
<dbReference type="InterPro" id="IPR050188">
    <property type="entry name" value="RluA_PseudoU_synthase"/>
</dbReference>
<keyword evidence="1" id="KW-0175">Coiled coil</keyword>
<dbReference type="RefSeq" id="WP_102525178.1">
    <property type="nucleotide sequence ID" value="NZ_LT960612.1"/>
</dbReference>
<accession>A0A2N8ZME4</accession>
<gene>
    <name evidence="3" type="ORF">VTAP4600_B1490</name>
</gene>
<reference evidence="3 4" key="1">
    <citation type="submission" date="2017-10" db="EMBL/GenBank/DDBJ databases">
        <authorList>
            <person name="Banno H."/>
            <person name="Chua N.-H."/>
        </authorList>
    </citation>
    <scope>NUCLEOTIDE SEQUENCE [LARGE SCALE GENOMIC DNA]</scope>
    <source>
        <strain evidence="3">Vibrio tapetis CECT4600</strain>
    </source>
</reference>
<evidence type="ECO:0000256" key="1">
    <source>
        <dbReference type="SAM" id="Coils"/>
    </source>
</evidence>
<feature type="domain" description="Pseudouridine synthase RsuA/RluA-like" evidence="2">
    <location>
        <begin position="378"/>
        <end position="525"/>
    </location>
</feature>
<dbReference type="Gene3D" id="3.30.2350.10">
    <property type="entry name" value="Pseudouridine synthase"/>
    <property type="match status" value="1"/>
</dbReference>
<dbReference type="InterPro" id="IPR006224">
    <property type="entry name" value="PsdUridine_synth_RluA-like_CS"/>
</dbReference>
<dbReference type="GO" id="GO:0009982">
    <property type="term" value="F:pseudouridine synthase activity"/>
    <property type="evidence" value="ECO:0007669"/>
    <property type="project" value="InterPro"/>
</dbReference>
<dbReference type="KEGG" id="vta:B1490"/>
<protein>
    <submittedName>
        <fullName evidence="3">Pseudouridine synthase</fullName>
        <ecNumber evidence="3">5.4.99.-</ecNumber>
    </submittedName>
</protein>
<dbReference type="GO" id="GO:0003723">
    <property type="term" value="F:RNA binding"/>
    <property type="evidence" value="ECO:0007669"/>
    <property type="project" value="InterPro"/>
</dbReference>
<evidence type="ECO:0000259" key="2">
    <source>
        <dbReference type="Pfam" id="PF00849"/>
    </source>
</evidence>
<name>A0A2N8ZME4_9VIBR</name>